<dbReference type="InterPro" id="IPR000914">
    <property type="entry name" value="SBP_5_dom"/>
</dbReference>
<comment type="subcellular location">
    <subcellularLocation>
        <location evidence="1">Cell envelope</location>
    </subcellularLocation>
</comment>
<evidence type="ECO:0000256" key="2">
    <source>
        <dbReference type="ARBA" id="ARBA00005695"/>
    </source>
</evidence>
<organism evidence="8 9">
    <name type="scientific">Actinoalloteichus caeruleus DSM 43889</name>
    <dbReference type="NCBI Taxonomy" id="1120930"/>
    <lineage>
        <taxon>Bacteria</taxon>
        <taxon>Bacillati</taxon>
        <taxon>Actinomycetota</taxon>
        <taxon>Actinomycetes</taxon>
        <taxon>Pseudonocardiales</taxon>
        <taxon>Pseudonocardiaceae</taxon>
        <taxon>Actinoalloteichus</taxon>
        <taxon>Actinoalloteichus cyanogriseus</taxon>
    </lineage>
</organism>
<dbReference type="Gene3D" id="3.10.105.10">
    <property type="entry name" value="Dipeptide-binding Protein, Domain 3"/>
    <property type="match status" value="1"/>
</dbReference>
<gene>
    <name evidence="8" type="ORF">G443_000744</name>
</gene>
<reference evidence="8 9" key="2">
    <citation type="submission" date="2022-06" db="EMBL/GenBank/DDBJ databases">
        <title>Genomic Encyclopedia of Type Strains, Phase I: the one thousand microbial genomes (KMG-I) project.</title>
        <authorList>
            <person name="Kyrpides N."/>
        </authorList>
    </citation>
    <scope>NUCLEOTIDE SEQUENCE [LARGE SCALE GENOMIC DNA]</scope>
    <source>
        <strain evidence="8 9">DSM 43889</strain>
    </source>
</reference>
<dbReference type="Proteomes" id="UP000791080">
    <property type="component" value="Unassembled WGS sequence"/>
</dbReference>
<feature type="signal peptide" evidence="6">
    <location>
        <begin position="1"/>
        <end position="22"/>
    </location>
</feature>
<evidence type="ECO:0000256" key="1">
    <source>
        <dbReference type="ARBA" id="ARBA00004196"/>
    </source>
</evidence>
<dbReference type="PIRSF" id="PIRSF002741">
    <property type="entry name" value="MppA"/>
    <property type="match status" value="1"/>
</dbReference>
<keyword evidence="9" id="KW-1185">Reference proteome</keyword>
<dbReference type="InterPro" id="IPR039424">
    <property type="entry name" value="SBP_5"/>
</dbReference>
<evidence type="ECO:0000256" key="4">
    <source>
        <dbReference type="ARBA" id="ARBA00022729"/>
    </source>
</evidence>
<dbReference type="RefSeq" id="WP_245588728.1">
    <property type="nucleotide sequence ID" value="NZ_AUBJ02000001.1"/>
</dbReference>
<keyword evidence="5" id="KW-0472">Membrane</keyword>
<dbReference type="EMBL" id="AUBJ02000001">
    <property type="protein sequence ID" value="MCP2330474.1"/>
    <property type="molecule type" value="Genomic_DNA"/>
</dbReference>
<proteinExistence type="inferred from homology"/>
<feature type="chain" id="PRO_5045091659" evidence="6">
    <location>
        <begin position="23"/>
        <end position="607"/>
    </location>
</feature>
<dbReference type="InterPro" id="IPR030678">
    <property type="entry name" value="Peptide/Ni-bd"/>
</dbReference>
<comment type="caution">
    <text evidence="8">The sequence shown here is derived from an EMBL/GenBank/DDBJ whole genome shotgun (WGS) entry which is preliminary data.</text>
</comment>
<feature type="domain" description="Solute-binding protein family 5" evidence="7">
    <location>
        <begin position="85"/>
        <end position="459"/>
    </location>
</feature>
<evidence type="ECO:0000313" key="9">
    <source>
        <dbReference type="Proteomes" id="UP000791080"/>
    </source>
</evidence>
<keyword evidence="4 6" id="KW-0732">Signal</keyword>
<keyword evidence="3" id="KW-0813">Transport</keyword>
<evidence type="ECO:0000313" key="8">
    <source>
        <dbReference type="EMBL" id="MCP2330474.1"/>
    </source>
</evidence>
<feature type="transmembrane region" description="Helical" evidence="5">
    <location>
        <begin position="576"/>
        <end position="596"/>
    </location>
</feature>
<dbReference type="PANTHER" id="PTHR30290:SF10">
    <property type="entry name" value="PERIPLASMIC OLIGOPEPTIDE-BINDING PROTEIN-RELATED"/>
    <property type="match status" value="1"/>
</dbReference>
<dbReference type="CDD" id="cd00995">
    <property type="entry name" value="PBP2_NikA_DppA_OppA_like"/>
    <property type="match status" value="1"/>
</dbReference>
<name>A0ABT1JDA9_ACTCY</name>
<comment type="similarity">
    <text evidence="2">Belongs to the bacterial solute-binding protein 5 family.</text>
</comment>
<keyword evidence="5" id="KW-0812">Transmembrane</keyword>
<protein>
    <submittedName>
        <fullName evidence="8">Peptide/nickel transport system substrate-binding protein</fullName>
    </submittedName>
</protein>
<dbReference type="SUPFAM" id="SSF53850">
    <property type="entry name" value="Periplasmic binding protein-like II"/>
    <property type="match status" value="1"/>
</dbReference>
<evidence type="ECO:0000259" key="7">
    <source>
        <dbReference type="Pfam" id="PF00496"/>
    </source>
</evidence>
<reference evidence="8 9" key="1">
    <citation type="submission" date="2013-07" db="EMBL/GenBank/DDBJ databases">
        <authorList>
            <consortium name="DOE Joint Genome Institute"/>
            <person name="Reeve W."/>
            <person name="Huntemann M."/>
            <person name="Han J."/>
            <person name="Chen A."/>
            <person name="Kyrpides N."/>
            <person name="Mavromatis K."/>
            <person name="Markowitz V."/>
            <person name="Palaniappan K."/>
            <person name="Ivanova N."/>
            <person name="Schaumberg A."/>
            <person name="Pati A."/>
            <person name="Liolios K."/>
            <person name="Nordberg H.P."/>
            <person name="Cantor M.N."/>
            <person name="Hua S.X."/>
            <person name="Woyke T."/>
        </authorList>
    </citation>
    <scope>NUCLEOTIDE SEQUENCE [LARGE SCALE GENOMIC DNA]</scope>
    <source>
        <strain evidence="8 9">DSM 43889</strain>
    </source>
</reference>
<keyword evidence="5" id="KW-1133">Transmembrane helix</keyword>
<evidence type="ECO:0000256" key="3">
    <source>
        <dbReference type="ARBA" id="ARBA00022448"/>
    </source>
</evidence>
<evidence type="ECO:0000256" key="5">
    <source>
        <dbReference type="SAM" id="Phobius"/>
    </source>
</evidence>
<dbReference type="Gene3D" id="3.40.190.10">
    <property type="entry name" value="Periplasmic binding protein-like II"/>
    <property type="match status" value="1"/>
</dbReference>
<evidence type="ECO:0000256" key="6">
    <source>
        <dbReference type="SAM" id="SignalP"/>
    </source>
</evidence>
<sequence length="607" mass="66538">MSMRKWAVGVAAGMLAVTTAPAVAPLGAPQADAQDDTGDRTVLRLGVTQSIDTLNPFEAIMASSTELMRLTYESLTMPSAEDMTPTGALAESWDTSDDDLTWTYTIRDDITWSDGEPVTADDIAFTFNLMMDDPDARTANGSYVSTFESVEAPDPTTLVITTTEPQATMLSLDVPIVPEHIWSQVDEIAGYGNDTMPVVGNGPFLITEYRAEEFVRLEANPDYWRGPAEIDELQFRFYRNSDAAVQALRKGEVDLINRLTPAQFDALSGEDDIEVNQAQGRRFYMLSVNAGAATADGDPLGNGHPALQDIAVRQAIARALDRDVLVDRVLGGYGEPGTGYVPPIFADLHWQPEDDQAWNFDPGAANAQLDSAGYERGPDGIRVTEDGDRLSFRLYGRSDRNADTQAGQFVRDWLAEIGIEVDLEIMSGNRMNELQKAGEFDIALSSWAVNPDPNYVLSIQTCDQRPSAAGTGGTTESFFCHEEFDELHAQQLAEFDRETRTELIHQMQRVIHEQSATIMLYYENALEAYRSDRFTDFGYQPADSGVIREQLGYWGYYGATPATNPNASASGTSTGLLLSGGAAVVIIAVAAGWFVTRRRRASADDRE</sequence>
<accession>A0ABT1JDA9</accession>
<dbReference type="PANTHER" id="PTHR30290">
    <property type="entry name" value="PERIPLASMIC BINDING COMPONENT OF ABC TRANSPORTER"/>
    <property type="match status" value="1"/>
</dbReference>
<dbReference type="Pfam" id="PF00496">
    <property type="entry name" value="SBP_bac_5"/>
    <property type="match status" value="1"/>
</dbReference>